<feature type="domain" description="Type II secretion system protein GspF" evidence="13">
    <location>
        <begin position="275"/>
        <end position="386"/>
    </location>
</feature>
<dbReference type="PROSITE" id="PS00874">
    <property type="entry name" value="T2SP_F"/>
    <property type="match status" value="1"/>
</dbReference>
<evidence type="ECO:0000256" key="6">
    <source>
        <dbReference type="ARBA" id="ARBA00022519"/>
    </source>
</evidence>
<comment type="subcellular location">
    <subcellularLocation>
        <location evidence="2">Cell inner membrane</location>
        <topology evidence="2">Multi-pass membrane protein</topology>
    </subcellularLocation>
    <subcellularLocation>
        <location evidence="11">Cell membrane</location>
        <topology evidence="11">Multi-pass membrane protein</topology>
    </subcellularLocation>
</comment>
<organism evidence="14 15">
    <name type="scientific">Peredibacter starrii</name>
    <dbReference type="NCBI Taxonomy" id="28202"/>
    <lineage>
        <taxon>Bacteria</taxon>
        <taxon>Pseudomonadati</taxon>
        <taxon>Bdellovibrionota</taxon>
        <taxon>Bacteriovoracia</taxon>
        <taxon>Bacteriovoracales</taxon>
        <taxon>Bacteriovoracaceae</taxon>
        <taxon>Peredibacter</taxon>
    </lineage>
</organism>
<name>A0AAX4HQC3_9BACT</name>
<proteinExistence type="inferred from homology"/>
<dbReference type="PANTHER" id="PTHR30012:SF0">
    <property type="entry name" value="TYPE II SECRETION SYSTEM PROTEIN F-RELATED"/>
    <property type="match status" value="1"/>
</dbReference>
<dbReference type="InterPro" id="IPR003004">
    <property type="entry name" value="GspF/PilC"/>
</dbReference>
<comment type="function">
    <text evidence="1">Component of the type II secretion system inner membrane complex required for the energy-dependent secretion of extracellular factors such as proteases and toxins from the periplasm.</text>
</comment>
<dbReference type="Gene3D" id="1.20.81.30">
    <property type="entry name" value="Type II secretion system (T2SS), domain F"/>
    <property type="match status" value="2"/>
</dbReference>
<evidence type="ECO:0000256" key="2">
    <source>
        <dbReference type="ARBA" id="ARBA00004429"/>
    </source>
</evidence>
<dbReference type="AlphaFoldDB" id="A0AAX4HQC3"/>
<evidence type="ECO:0000313" key="14">
    <source>
        <dbReference type="EMBL" id="WPU65530.1"/>
    </source>
</evidence>
<sequence length="390" mass="43379">MPKYKYVGFTADGKKVENSVEAETVRDAKKILRRQNIRPTKVIEPSFFEADLGQFMVDKGLAKPFGRADLMRFTRQLSILINAGVPILECLEILYKQEQNPVLKRVLKNISLQVEEGKSLYDAMSGQQGFDKLYCALVRAGESAGILDSILVKLAEFLEKAEKLKKQVKSALTYPVIVVFVGIVVIFGLMTFVVPQFVGMLKESNQEIPWVTQVVIDTSNFFQNYTLLLIAGLVAAFMLFINFIKTKEGKQAWDRFTMRAPLFGGLVIKGNLGAFTRTLATMLAAGVPIIDSLEICIDTLDNTQIAKDLTKVRKAVIEGKSITEPLSRIHYFPPLVTQMIKVGESTGNIDQMLIKVADVFEEEVEDLVANLTKMIEPLILVVLGGLSDSC</sequence>
<evidence type="ECO:0000259" key="13">
    <source>
        <dbReference type="Pfam" id="PF00482"/>
    </source>
</evidence>
<keyword evidence="4 11" id="KW-0813">Transport</keyword>
<evidence type="ECO:0000256" key="11">
    <source>
        <dbReference type="RuleBase" id="RU003923"/>
    </source>
</evidence>
<evidence type="ECO:0000256" key="1">
    <source>
        <dbReference type="ARBA" id="ARBA00002684"/>
    </source>
</evidence>
<protein>
    <recommendedName>
        <fullName evidence="10">General secretion pathway protein F</fullName>
    </recommendedName>
</protein>
<dbReference type="InterPro" id="IPR018076">
    <property type="entry name" value="T2SS_GspF_dom"/>
</dbReference>
<dbReference type="PRINTS" id="PR00812">
    <property type="entry name" value="BCTERIALGSPF"/>
</dbReference>
<dbReference type="FunFam" id="1.20.81.30:FF:000001">
    <property type="entry name" value="Type II secretion system protein F"/>
    <property type="match status" value="2"/>
</dbReference>
<dbReference type="KEGG" id="psti:SOO65_02095"/>
<dbReference type="RefSeq" id="WP_321396177.1">
    <property type="nucleotide sequence ID" value="NZ_CP139487.1"/>
</dbReference>
<evidence type="ECO:0000256" key="5">
    <source>
        <dbReference type="ARBA" id="ARBA00022475"/>
    </source>
</evidence>
<dbReference type="Proteomes" id="UP001324634">
    <property type="component" value="Chromosome"/>
</dbReference>
<keyword evidence="9 12" id="KW-0472">Membrane</keyword>
<dbReference type="Pfam" id="PF00482">
    <property type="entry name" value="T2SSF"/>
    <property type="match status" value="2"/>
</dbReference>
<feature type="transmembrane region" description="Helical" evidence="12">
    <location>
        <begin position="225"/>
        <end position="244"/>
    </location>
</feature>
<feature type="transmembrane region" description="Helical" evidence="12">
    <location>
        <begin position="172"/>
        <end position="194"/>
    </location>
</feature>
<evidence type="ECO:0000256" key="4">
    <source>
        <dbReference type="ARBA" id="ARBA00022448"/>
    </source>
</evidence>
<gene>
    <name evidence="14" type="ORF">SOO65_02095</name>
</gene>
<keyword evidence="6" id="KW-0997">Cell inner membrane</keyword>
<dbReference type="PANTHER" id="PTHR30012">
    <property type="entry name" value="GENERAL SECRETION PATHWAY PROTEIN"/>
    <property type="match status" value="1"/>
</dbReference>
<keyword evidence="5" id="KW-1003">Cell membrane</keyword>
<reference evidence="14 15" key="1">
    <citation type="submission" date="2023-11" db="EMBL/GenBank/DDBJ databases">
        <title>Peredibacter starrii A3.12.</title>
        <authorList>
            <person name="Mitchell R.J."/>
        </authorList>
    </citation>
    <scope>NUCLEOTIDE SEQUENCE [LARGE SCALE GENOMIC DNA]</scope>
    <source>
        <strain evidence="14 15">A3.12</strain>
    </source>
</reference>
<keyword evidence="15" id="KW-1185">Reference proteome</keyword>
<comment type="similarity">
    <text evidence="3 11">Belongs to the GSP F family.</text>
</comment>
<dbReference type="InterPro" id="IPR042094">
    <property type="entry name" value="T2SS_GspF_sf"/>
</dbReference>
<evidence type="ECO:0000256" key="3">
    <source>
        <dbReference type="ARBA" id="ARBA00005745"/>
    </source>
</evidence>
<dbReference type="InterPro" id="IPR001992">
    <property type="entry name" value="T2SS_GspF/T4SS_PilC_CS"/>
</dbReference>
<evidence type="ECO:0000256" key="8">
    <source>
        <dbReference type="ARBA" id="ARBA00022989"/>
    </source>
</evidence>
<evidence type="ECO:0000256" key="9">
    <source>
        <dbReference type="ARBA" id="ARBA00023136"/>
    </source>
</evidence>
<evidence type="ECO:0000256" key="12">
    <source>
        <dbReference type="SAM" id="Phobius"/>
    </source>
</evidence>
<feature type="domain" description="Type II secretion system protein GspF" evidence="13">
    <location>
        <begin position="73"/>
        <end position="195"/>
    </location>
</feature>
<dbReference type="GO" id="GO:0015628">
    <property type="term" value="P:protein secretion by the type II secretion system"/>
    <property type="evidence" value="ECO:0007669"/>
    <property type="project" value="TreeGrafter"/>
</dbReference>
<dbReference type="GO" id="GO:0005886">
    <property type="term" value="C:plasma membrane"/>
    <property type="evidence" value="ECO:0007669"/>
    <property type="project" value="UniProtKB-SubCell"/>
</dbReference>
<evidence type="ECO:0000256" key="7">
    <source>
        <dbReference type="ARBA" id="ARBA00022692"/>
    </source>
</evidence>
<keyword evidence="8 12" id="KW-1133">Transmembrane helix</keyword>
<accession>A0AAX4HQC3</accession>
<keyword evidence="7 11" id="KW-0812">Transmembrane</keyword>
<dbReference type="EMBL" id="CP139487">
    <property type="protein sequence ID" value="WPU65530.1"/>
    <property type="molecule type" value="Genomic_DNA"/>
</dbReference>
<evidence type="ECO:0000256" key="10">
    <source>
        <dbReference type="ARBA" id="ARBA00030750"/>
    </source>
</evidence>
<evidence type="ECO:0000313" key="15">
    <source>
        <dbReference type="Proteomes" id="UP001324634"/>
    </source>
</evidence>